<organism evidence="3 4">
    <name type="scientific">Scytalidium lignicola</name>
    <name type="common">Hyphomycete</name>
    <dbReference type="NCBI Taxonomy" id="5539"/>
    <lineage>
        <taxon>Eukaryota</taxon>
        <taxon>Fungi</taxon>
        <taxon>Dikarya</taxon>
        <taxon>Ascomycota</taxon>
        <taxon>Pezizomycotina</taxon>
        <taxon>Leotiomycetes</taxon>
        <taxon>Leotiomycetes incertae sedis</taxon>
        <taxon>Scytalidium</taxon>
    </lineage>
</organism>
<comment type="caution">
    <text evidence="3">The sequence shown here is derived from an EMBL/GenBank/DDBJ whole genome shotgun (WGS) entry which is preliminary data.</text>
</comment>
<evidence type="ECO:0000256" key="1">
    <source>
        <dbReference type="SAM" id="MobiDB-lite"/>
    </source>
</evidence>
<keyword evidence="2" id="KW-1133">Transmembrane helix</keyword>
<keyword evidence="4" id="KW-1185">Reference proteome</keyword>
<gene>
    <name evidence="3" type="ORF">B7463_g4727</name>
</gene>
<protein>
    <submittedName>
        <fullName evidence="3">Uncharacterized protein</fullName>
    </submittedName>
</protein>
<evidence type="ECO:0000313" key="4">
    <source>
        <dbReference type="Proteomes" id="UP000258309"/>
    </source>
</evidence>
<keyword evidence="2" id="KW-0472">Membrane</keyword>
<dbReference type="AlphaFoldDB" id="A0A3E2HDZ4"/>
<dbReference type="EMBL" id="NCSJ02000072">
    <property type="protein sequence ID" value="RFU31624.1"/>
    <property type="molecule type" value="Genomic_DNA"/>
</dbReference>
<name>A0A3E2HDZ4_SCYLI</name>
<feature type="non-terminal residue" evidence="3">
    <location>
        <position position="1"/>
    </location>
</feature>
<feature type="non-terminal residue" evidence="3">
    <location>
        <position position="127"/>
    </location>
</feature>
<dbReference type="OrthoDB" id="10464893at2759"/>
<keyword evidence="2" id="KW-0812">Transmembrane</keyword>
<accession>A0A3E2HDZ4</accession>
<evidence type="ECO:0000256" key="2">
    <source>
        <dbReference type="SAM" id="Phobius"/>
    </source>
</evidence>
<reference evidence="3 4" key="1">
    <citation type="submission" date="2018-05" db="EMBL/GenBank/DDBJ databases">
        <title>Draft genome sequence of Scytalidium lignicola DSM 105466, a ubiquitous saprotrophic fungus.</title>
        <authorList>
            <person name="Buettner E."/>
            <person name="Gebauer A.M."/>
            <person name="Hofrichter M."/>
            <person name="Liers C."/>
            <person name="Kellner H."/>
        </authorList>
    </citation>
    <scope>NUCLEOTIDE SEQUENCE [LARGE SCALE GENOMIC DNA]</scope>
    <source>
        <strain evidence="3 4">DSM 105466</strain>
    </source>
</reference>
<feature type="compositionally biased region" description="Basic and acidic residues" evidence="1">
    <location>
        <begin position="23"/>
        <end position="33"/>
    </location>
</feature>
<feature type="region of interest" description="Disordered" evidence="1">
    <location>
        <begin position="20"/>
        <end position="40"/>
    </location>
</feature>
<sequence>MYLASVAQSKLSSYEVISRKSSKIAEKEGDEGQKTIPKSGTGSLARTLFWELVVAAVSISTLLASRRHVGVFGIEKDKLKGEGAVGYIQAMEKTQDVKYNMWFLALTWVASFVLAVFVSPRVLDVQA</sequence>
<proteinExistence type="predicted"/>
<dbReference type="Proteomes" id="UP000258309">
    <property type="component" value="Unassembled WGS sequence"/>
</dbReference>
<feature type="transmembrane region" description="Helical" evidence="2">
    <location>
        <begin position="99"/>
        <end position="118"/>
    </location>
</feature>
<evidence type="ECO:0000313" key="3">
    <source>
        <dbReference type="EMBL" id="RFU31624.1"/>
    </source>
</evidence>